<dbReference type="Proteomes" id="UP001430953">
    <property type="component" value="Unassembled WGS sequence"/>
</dbReference>
<keyword evidence="2" id="KW-1185">Reference proteome</keyword>
<evidence type="ECO:0000313" key="2">
    <source>
        <dbReference type="Proteomes" id="UP001430953"/>
    </source>
</evidence>
<comment type="caution">
    <text evidence="1">The sequence shown here is derived from an EMBL/GenBank/DDBJ whole genome shotgun (WGS) entry which is preliminary data.</text>
</comment>
<accession>A0AAW2GYG5</accession>
<name>A0AAW2GYG5_9HYME</name>
<evidence type="ECO:0000313" key="1">
    <source>
        <dbReference type="EMBL" id="KAL0132309.1"/>
    </source>
</evidence>
<organism evidence="1 2">
    <name type="scientific">Cardiocondyla obscurior</name>
    <dbReference type="NCBI Taxonomy" id="286306"/>
    <lineage>
        <taxon>Eukaryota</taxon>
        <taxon>Metazoa</taxon>
        <taxon>Ecdysozoa</taxon>
        <taxon>Arthropoda</taxon>
        <taxon>Hexapoda</taxon>
        <taxon>Insecta</taxon>
        <taxon>Pterygota</taxon>
        <taxon>Neoptera</taxon>
        <taxon>Endopterygota</taxon>
        <taxon>Hymenoptera</taxon>
        <taxon>Apocrita</taxon>
        <taxon>Aculeata</taxon>
        <taxon>Formicoidea</taxon>
        <taxon>Formicidae</taxon>
        <taxon>Myrmicinae</taxon>
        <taxon>Cardiocondyla</taxon>
    </lineage>
</organism>
<sequence>MVEWLEPGEVFYYEQRRGIDGLVSPTNKKDFQFDKFERFPYYFELLSGNNYSRQFAAGLRRARETFQEIYSFFFQPFRNITSAGIAESRKYPRPSTLVASLPCTVTAADNPQRANLANPGQDATSVVRGTVIRREKFSARRGRSFDFKGAHSYRKRLSFAKGITKFQFCDESTTWRHSTASIALSFNPARKVKLNRYIYTYICAITSARQDFLSWESISRARFPSVWNPAAACA</sequence>
<proteinExistence type="predicted"/>
<gene>
    <name evidence="1" type="ORF">PUN28_000236</name>
</gene>
<protein>
    <submittedName>
        <fullName evidence="1">Uncharacterized protein</fullName>
    </submittedName>
</protein>
<dbReference type="EMBL" id="JADYXP020000001">
    <property type="protein sequence ID" value="KAL0132309.1"/>
    <property type="molecule type" value="Genomic_DNA"/>
</dbReference>
<reference evidence="1 2" key="1">
    <citation type="submission" date="2023-03" db="EMBL/GenBank/DDBJ databases">
        <title>High recombination rates correlate with genetic variation in Cardiocondyla obscurior ants.</title>
        <authorList>
            <person name="Errbii M."/>
        </authorList>
    </citation>
    <scope>NUCLEOTIDE SEQUENCE [LARGE SCALE GENOMIC DNA]</scope>
    <source>
        <strain evidence="1">Alpha-2009</strain>
        <tissue evidence="1">Whole body</tissue>
    </source>
</reference>
<dbReference type="AlphaFoldDB" id="A0AAW2GYG5"/>